<evidence type="ECO:0000313" key="7">
    <source>
        <dbReference type="Proteomes" id="UP000824265"/>
    </source>
</evidence>
<keyword evidence="4" id="KW-1208">Phospholipid metabolism</keyword>
<dbReference type="InterPro" id="IPR004552">
    <property type="entry name" value="AGP_acyltrans"/>
</dbReference>
<keyword evidence="4" id="KW-0443">Lipid metabolism</keyword>
<feature type="domain" description="Phospholipid/glycerol acyltransferase" evidence="5">
    <location>
        <begin position="69"/>
        <end position="184"/>
    </location>
</feature>
<reference evidence="6" key="1">
    <citation type="journal article" date="2021" name="PeerJ">
        <title>Extensive microbial diversity within the chicken gut microbiome revealed by metagenomics and culture.</title>
        <authorList>
            <person name="Gilroy R."/>
            <person name="Ravi A."/>
            <person name="Getino M."/>
            <person name="Pursley I."/>
            <person name="Horton D.L."/>
            <person name="Alikhan N.F."/>
            <person name="Baker D."/>
            <person name="Gharbi K."/>
            <person name="Hall N."/>
            <person name="Watson M."/>
            <person name="Adriaenssens E.M."/>
            <person name="Foster-Nyarko E."/>
            <person name="Jarju S."/>
            <person name="Secka A."/>
            <person name="Antonio M."/>
            <person name="Oren A."/>
            <person name="Chaudhuri R.R."/>
            <person name="La Ragione R."/>
            <person name="Hildebrand F."/>
            <person name="Pallen M.J."/>
        </authorList>
    </citation>
    <scope>NUCLEOTIDE SEQUENCE</scope>
    <source>
        <strain evidence="6">CHK195-6426</strain>
    </source>
</reference>
<keyword evidence="4" id="KW-0594">Phospholipid biosynthesis</keyword>
<dbReference type="GO" id="GO:0006654">
    <property type="term" value="P:phosphatidic acid biosynthetic process"/>
    <property type="evidence" value="ECO:0007669"/>
    <property type="project" value="TreeGrafter"/>
</dbReference>
<evidence type="ECO:0000259" key="5">
    <source>
        <dbReference type="SMART" id="SM00563"/>
    </source>
</evidence>
<evidence type="ECO:0000256" key="2">
    <source>
        <dbReference type="ARBA" id="ARBA00022679"/>
    </source>
</evidence>
<protein>
    <recommendedName>
        <fullName evidence="4">1-acyl-sn-glycerol-3-phosphate acyltransferase</fullName>
        <ecNumber evidence="4">2.3.1.51</ecNumber>
    </recommendedName>
</protein>
<dbReference type="AlphaFoldDB" id="A0A9D1UCR7"/>
<accession>A0A9D1UCR7</accession>
<comment type="similarity">
    <text evidence="1 4">Belongs to the 1-acyl-sn-glycerol-3-phosphate acyltransferase family.</text>
</comment>
<dbReference type="Pfam" id="PF01553">
    <property type="entry name" value="Acyltransferase"/>
    <property type="match status" value="1"/>
</dbReference>
<dbReference type="InterPro" id="IPR002123">
    <property type="entry name" value="Plipid/glycerol_acylTrfase"/>
</dbReference>
<dbReference type="EMBL" id="DXGH01000054">
    <property type="protein sequence ID" value="HIW81841.1"/>
    <property type="molecule type" value="Genomic_DNA"/>
</dbReference>
<keyword evidence="2 4" id="KW-0808">Transferase</keyword>
<comment type="domain">
    <text evidence="4">The HXXXXD motif is essential for acyltransferase activity and may constitute the binding site for the phosphate moiety of the glycerol-3-phosphate.</text>
</comment>
<evidence type="ECO:0000256" key="4">
    <source>
        <dbReference type="RuleBase" id="RU361267"/>
    </source>
</evidence>
<dbReference type="GO" id="GO:0003841">
    <property type="term" value="F:1-acylglycerol-3-phosphate O-acyltransferase activity"/>
    <property type="evidence" value="ECO:0007669"/>
    <property type="project" value="UniProtKB-UniRule"/>
</dbReference>
<comment type="caution">
    <text evidence="6">The sequence shown here is derived from an EMBL/GenBank/DDBJ whole genome shotgun (WGS) entry which is preliminary data.</text>
</comment>
<comment type="catalytic activity">
    <reaction evidence="4">
        <text>a 1-acyl-sn-glycero-3-phosphate + an acyl-CoA = a 1,2-diacyl-sn-glycero-3-phosphate + CoA</text>
        <dbReference type="Rhea" id="RHEA:19709"/>
        <dbReference type="ChEBI" id="CHEBI:57287"/>
        <dbReference type="ChEBI" id="CHEBI:57970"/>
        <dbReference type="ChEBI" id="CHEBI:58342"/>
        <dbReference type="ChEBI" id="CHEBI:58608"/>
        <dbReference type="EC" id="2.3.1.51"/>
    </reaction>
</comment>
<name>A0A9D1UCR7_9FIRM</name>
<dbReference type="EC" id="2.3.1.51" evidence="4"/>
<keyword evidence="3 4" id="KW-0012">Acyltransferase</keyword>
<sequence>MKRIILMVLRLLWKVPYYFYLIWKCGKDESITLDEAYARVKKVTKAANHAGRVKIEAYGLENIPRENGFIFFPNHQGLFDVLVFLDSCPVPFSFVIKKEASNVILLKQVVAALRAIPIDREDIRQSMQVINQVTQEVKKGRNFLIFAEGTRSKMGNRLLPFKGGTFKSAVKAKCPIVPCALIDSFKPFDENSIRPVTVKLIYLSPLYYEEYAGMKTTEIGAEVKRRIEEAIAMAESQAQL</sequence>
<reference evidence="6" key="2">
    <citation type="submission" date="2021-04" db="EMBL/GenBank/DDBJ databases">
        <authorList>
            <person name="Gilroy R."/>
        </authorList>
    </citation>
    <scope>NUCLEOTIDE SEQUENCE</scope>
    <source>
        <strain evidence="6">CHK195-6426</strain>
    </source>
</reference>
<dbReference type="NCBIfam" id="TIGR00530">
    <property type="entry name" value="AGP_acyltrn"/>
    <property type="match status" value="1"/>
</dbReference>
<dbReference type="CDD" id="cd07989">
    <property type="entry name" value="LPLAT_AGPAT-like"/>
    <property type="match status" value="1"/>
</dbReference>
<dbReference type="GO" id="GO:0016020">
    <property type="term" value="C:membrane"/>
    <property type="evidence" value="ECO:0007669"/>
    <property type="project" value="InterPro"/>
</dbReference>
<gene>
    <name evidence="6" type="ORF">H9742_10065</name>
</gene>
<organism evidence="6 7">
    <name type="scientific">Candidatus Acetatifactor stercoripullorum</name>
    <dbReference type="NCBI Taxonomy" id="2838414"/>
    <lineage>
        <taxon>Bacteria</taxon>
        <taxon>Bacillati</taxon>
        <taxon>Bacillota</taxon>
        <taxon>Clostridia</taxon>
        <taxon>Lachnospirales</taxon>
        <taxon>Lachnospiraceae</taxon>
        <taxon>Acetatifactor</taxon>
    </lineage>
</organism>
<dbReference type="SUPFAM" id="SSF69593">
    <property type="entry name" value="Glycerol-3-phosphate (1)-acyltransferase"/>
    <property type="match status" value="1"/>
</dbReference>
<dbReference type="SMART" id="SM00563">
    <property type="entry name" value="PlsC"/>
    <property type="match status" value="1"/>
</dbReference>
<keyword evidence="4" id="KW-0444">Lipid biosynthesis</keyword>
<evidence type="ECO:0000256" key="1">
    <source>
        <dbReference type="ARBA" id="ARBA00008655"/>
    </source>
</evidence>
<evidence type="ECO:0000256" key="3">
    <source>
        <dbReference type="ARBA" id="ARBA00023315"/>
    </source>
</evidence>
<dbReference type="PANTHER" id="PTHR10434">
    <property type="entry name" value="1-ACYL-SN-GLYCEROL-3-PHOSPHATE ACYLTRANSFERASE"/>
    <property type="match status" value="1"/>
</dbReference>
<evidence type="ECO:0000313" key="6">
    <source>
        <dbReference type="EMBL" id="HIW81841.1"/>
    </source>
</evidence>
<proteinExistence type="inferred from homology"/>
<dbReference type="Proteomes" id="UP000824265">
    <property type="component" value="Unassembled WGS sequence"/>
</dbReference>
<dbReference type="PANTHER" id="PTHR10434:SF66">
    <property type="entry name" value="PHOSPHOLIPID_GLYCEROL ACYLTRANSFERASE DOMAIN-CONTAINING PROTEIN"/>
    <property type="match status" value="1"/>
</dbReference>